<dbReference type="Pfam" id="PF00534">
    <property type="entry name" value="Glycos_transf_1"/>
    <property type="match status" value="1"/>
</dbReference>
<dbReference type="SUPFAM" id="SSF53756">
    <property type="entry name" value="UDP-Glycosyltransferase/glycogen phosphorylase"/>
    <property type="match status" value="1"/>
</dbReference>
<dbReference type="Gene3D" id="3.40.50.2000">
    <property type="entry name" value="Glycogen Phosphorylase B"/>
    <property type="match status" value="2"/>
</dbReference>
<keyword evidence="4" id="KW-1185">Reference proteome</keyword>
<dbReference type="InterPro" id="IPR001296">
    <property type="entry name" value="Glyco_trans_1"/>
</dbReference>
<evidence type="ECO:0000256" key="1">
    <source>
        <dbReference type="ARBA" id="ARBA00022679"/>
    </source>
</evidence>
<protein>
    <submittedName>
        <fullName evidence="3">Glycosyltransferase</fullName>
    </submittedName>
</protein>
<dbReference type="Proteomes" id="UP001501285">
    <property type="component" value="Unassembled WGS sequence"/>
</dbReference>
<proteinExistence type="predicted"/>
<gene>
    <name evidence="3" type="ORF">GCM10009740_22390</name>
</gene>
<evidence type="ECO:0000313" key="3">
    <source>
        <dbReference type="EMBL" id="GAA2031930.1"/>
    </source>
</evidence>
<name>A0ABN2U882_9MICO</name>
<dbReference type="RefSeq" id="WP_343991274.1">
    <property type="nucleotide sequence ID" value="NZ_BAAANB010000021.1"/>
</dbReference>
<accession>A0ABN2U882</accession>
<reference evidence="3 4" key="1">
    <citation type="journal article" date="2019" name="Int. J. Syst. Evol. Microbiol.">
        <title>The Global Catalogue of Microorganisms (GCM) 10K type strain sequencing project: providing services to taxonomists for standard genome sequencing and annotation.</title>
        <authorList>
            <consortium name="The Broad Institute Genomics Platform"/>
            <consortium name="The Broad Institute Genome Sequencing Center for Infectious Disease"/>
            <person name="Wu L."/>
            <person name="Ma J."/>
        </authorList>
    </citation>
    <scope>NUCLEOTIDE SEQUENCE [LARGE SCALE GENOMIC DNA]</scope>
    <source>
        <strain evidence="3 4">JCM 14283</strain>
    </source>
</reference>
<evidence type="ECO:0000259" key="2">
    <source>
        <dbReference type="Pfam" id="PF00534"/>
    </source>
</evidence>
<keyword evidence="1" id="KW-0808">Transferase</keyword>
<organism evidence="3 4">
    <name type="scientific">Terrabacter terrae</name>
    <dbReference type="NCBI Taxonomy" id="318434"/>
    <lineage>
        <taxon>Bacteria</taxon>
        <taxon>Bacillati</taxon>
        <taxon>Actinomycetota</taxon>
        <taxon>Actinomycetes</taxon>
        <taxon>Micrococcales</taxon>
        <taxon>Intrasporangiaceae</taxon>
        <taxon>Terrabacter</taxon>
    </lineage>
</organism>
<evidence type="ECO:0000313" key="4">
    <source>
        <dbReference type="Proteomes" id="UP001501285"/>
    </source>
</evidence>
<sequence length="411" mass="44198">MAARVMYLTRSWPRLSQTFIVNEVLALERLGVGLDIWAMTPSGEQVRQPQVHRVRAPVSFAAAAARPEDHALVAELGAQRYADTARFASSHPELSTGYANASTTECFEVAVQLAARRARLEPEGAPVTHLHAHFAHDPALVALLAHLLTGLTYSVTAHARDLYQIPRASLRARAEAATSVLTCCGANVDFLAAQLGPQAMTKVRVIHHGIDLRQFTPGQTRDDGIVRIVSVGRLVEKKGFPDLLRACACLVGVGPFHLTVFGDGPMRGELEADRRALGLDDVVTFAGEQDSTVIVEAMRDADVFAMTPFVTTDGDRDGVPNAIVEALASGLPVVSTAVGGVAEAVQHGHNGLLAPARDVMAVSDHLESLLRDPVRRRMMGRRARQTAERAFDVDRAAEQLAHVFGVAEVTS</sequence>
<dbReference type="EMBL" id="BAAANB010000021">
    <property type="protein sequence ID" value="GAA2031930.1"/>
    <property type="molecule type" value="Genomic_DNA"/>
</dbReference>
<feature type="domain" description="Glycosyl transferase family 1" evidence="2">
    <location>
        <begin position="227"/>
        <end position="385"/>
    </location>
</feature>
<dbReference type="PANTHER" id="PTHR12526">
    <property type="entry name" value="GLYCOSYLTRANSFERASE"/>
    <property type="match status" value="1"/>
</dbReference>
<comment type="caution">
    <text evidence="3">The sequence shown here is derived from an EMBL/GenBank/DDBJ whole genome shotgun (WGS) entry which is preliminary data.</text>
</comment>
<dbReference type="CDD" id="cd03801">
    <property type="entry name" value="GT4_PimA-like"/>
    <property type="match status" value="1"/>
</dbReference>